<feature type="compositionally biased region" description="Basic and acidic residues" evidence="1">
    <location>
        <begin position="257"/>
        <end position="271"/>
    </location>
</feature>
<dbReference type="CDD" id="cd00303">
    <property type="entry name" value="retropepsin_like"/>
    <property type="match status" value="1"/>
</dbReference>
<dbReference type="PANTHER" id="PTHR15503">
    <property type="entry name" value="LDOC1 RELATED"/>
    <property type="match status" value="1"/>
</dbReference>
<keyword evidence="4" id="KW-1185">Reference proteome</keyword>
<sequence>MVRTRGKMEQRLEAVERSRTTMEEALLRMETMMQNMSGRIDTMSEDHHHRGRSRSHHSHHSRPSPSPAVSRGNSAHSNPAIHRRHDEYNRFPVHTGRKVDLPLFNGDGAYNWLVRMERYFRLNYIAEEDKLEVSVVAMEDRALNWFQWWELQTEEKNWESLKESIIRRFQPDLLQNPYGPMLSLKQAGTVEAYRDEFEMIIAPQKNVDREILRGVFLAGLKPEVKAELKLHQSRSLAEVMDMALLVEKRNEAVSVKRQEDERLGGRDKESVYAKPPRWGEGFRTRAGSSGVQNQNKTNQTWFNSAGNKETEIHSSGIKRVGPQLSQDEYQERSRKGLCFKCGEKWNREHTCKLKHYKMMLVEDSDAEEESERIDPEITEEEIVMESKSMQLSPMSKEGIPTMRAFKIKGIMKWDRGVKQVEVLIDSGATHNFISKKLVDELELPFKTISGYKVQVGNGEKLSNDGRCEDLTLCMQGSIIKQNFYFLTLEETDLVLGMEWLTTLGDVEINFRKQSIKWKIQGLDQQIQGDPHLSSMEISLKNMTPMVQVVQDTGDGYCMFYEGQSVQVKSVACAGSQDKVLEVDNIVIILGALAKSGVQDDPKYIAIEESRFTQSDARLGVIVKESAGRMGKKILRTGFGTYQLWKFYIEGRNSGSIPKITAAEISGSGLSWANEFDFVYQLGGLDIELDSTFQTVVIAISQIGHLVDLPLKQGSEKGITAARNWWGELNIHSEIMQQITGNHSSLHWQSKQEVGKDPTVSVHLLILAVVEVKGMAQVLKLKIQNALWYWVGRGAQMKMKLIIKADSYHPP</sequence>
<organism evidence="3 4">
    <name type="scientific">Cuscuta europaea</name>
    <name type="common">European dodder</name>
    <dbReference type="NCBI Taxonomy" id="41803"/>
    <lineage>
        <taxon>Eukaryota</taxon>
        <taxon>Viridiplantae</taxon>
        <taxon>Streptophyta</taxon>
        <taxon>Embryophyta</taxon>
        <taxon>Tracheophyta</taxon>
        <taxon>Spermatophyta</taxon>
        <taxon>Magnoliopsida</taxon>
        <taxon>eudicotyledons</taxon>
        <taxon>Gunneridae</taxon>
        <taxon>Pentapetalae</taxon>
        <taxon>asterids</taxon>
        <taxon>lamiids</taxon>
        <taxon>Solanales</taxon>
        <taxon>Convolvulaceae</taxon>
        <taxon>Cuscuteae</taxon>
        <taxon>Cuscuta</taxon>
        <taxon>Cuscuta subgen. Cuscuta</taxon>
    </lineage>
</organism>
<reference evidence="3" key="1">
    <citation type="submission" date="2022-07" db="EMBL/GenBank/DDBJ databases">
        <authorList>
            <person name="Macas J."/>
            <person name="Novak P."/>
            <person name="Neumann P."/>
        </authorList>
    </citation>
    <scope>NUCLEOTIDE SEQUENCE</scope>
</reference>
<dbReference type="EMBL" id="CAMAPE010000070">
    <property type="protein sequence ID" value="CAH9115968.1"/>
    <property type="molecule type" value="Genomic_DNA"/>
</dbReference>
<protein>
    <recommendedName>
        <fullName evidence="2">Ty3 transposon capsid-like protein domain-containing protein</fullName>
    </recommendedName>
</protein>
<feature type="domain" description="Ty3 transposon capsid-like protein" evidence="2">
    <location>
        <begin position="125"/>
        <end position="257"/>
    </location>
</feature>
<name>A0A9P1EN55_CUSEU</name>
<evidence type="ECO:0000256" key="1">
    <source>
        <dbReference type="SAM" id="MobiDB-lite"/>
    </source>
</evidence>
<dbReference type="InterPro" id="IPR045358">
    <property type="entry name" value="Ty3_capsid"/>
</dbReference>
<dbReference type="Pfam" id="PF19259">
    <property type="entry name" value="Ty3_capsid"/>
    <property type="match status" value="1"/>
</dbReference>
<accession>A0A9P1EN55</accession>
<dbReference type="OrthoDB" id="1749187at2759"/>
<proteinExistence type="predicted"/>
<feature type="region of interest" description="Disordered" evidence="1">
    <location>
        <begin position="43"/>
        <end position="89"/>
    </location>
</feature>
<dbReference type="AlphaFoldDB" id="A0A9P1EN55"/>
<gene>
    <name evidence="3" type="ORF">CEURO_LOCUS20960</name>
</gene>
<dbReference type="SUPFAM" id="SSF50630">
    <property type="entry name" value="Acid proteases"/>
    <property type="match status" value="1"/>
</dbReference>
<evidence type="ECO:0000313" key="4">
    <source>
        <dbReference type="Proteomes" id="UP001152484"/>
    </source>
</evidence>
<evidence type="ECO:0000259" key="2">
    <source>
        <dbReference type="Pfam" id="PF19259"/>
    </source>
</evidence>
<dbReference type="InterPro" id="IPR021109">
    <property type="entry name" value="Peptidase_aspartic_dom_sf"/>
</dbReference>
<feature type="compositionally biased region" description="Polar residues" evidence="1">
    <location>
        <begin position="286"/>
        <end position="299"/>
    </location>
</feature>
<dbReference type="Gene3D" id="2.40.70.10">
    <property type="entry name" value="Acid Proteases"/>
    <property type="match status" value="1"/>
</dbReference>
<feature type="region of interest" description="Disordered" evidence="1">
    <location>
        <begin position="257"/>
        <end position="299"/>
    </location>
</feature>
<dbReference type="InterPro" id="IPR032567">
    <property type="entry name" value="RTL1-rel"/>
</dbReference>
<dbReference type="Proteomes" id="UP001152484">
    <property type="component" value="Unassembled WGS sequence"/>
</dbReference>
<dbReference type="PANTHER" id="PTHR15503:SF22">
    <property type="entry name" value="TRANSPOSON TY3-I GAG POLYPROTEIN"/>
    <property type="match status" value="1"/>
</dbReference>
<evidence type="ECO:0000313" key="3">
    <source>
        <dbReference type="EMBL" id="CAH9115968.1"/>
    </source>
</evidence>
<comment type="caution">
    <text evidence="3">The sequence shown here is derived from an EMBL/GenBank/DDBJ whole genome shotgun (WGS) entry which is preliminary data.</text>
</comment>
<feature type="compositionally biased region" description="Basic residues" evidence="1">
    <location>
        <begin position="49"/>
        <end position="62"/>
    </location>
</feature>
<dbReference type="Pfam" id="PF08284">
    <property type="entry name" value="RVP_2"/>
    <property type="match status" value="1"/>
</dbReference>